<evidence type="ECO:0000313" key="3">
    <source>
        <dbReference type="Proteomes" id="UP000316598"/>
    </source>
</evidence>
<proteinExistence type="predicted"/>
<dbReference type="EMBL" id="SJPI01000004">
    <property type="protein sequence ID" value="TWT47998.1"/>
    <property type="molecule type" value="Genomic_DNA"/>
</dbReference>
<gene>
    <name evidence="2" type="ORF">Pla22_49980</name>
    <name evidence="1" type="ORF">Pla22_52450</name>
</gene>
<dbReference type="AlphaFoldDB" id="A0A5C5WAW3"/>
<evidence type="ECO:0000313" key="2">
    <source>
        <dbReference type="EMBL" id="TWT47998.1"/>
    </source>
</evidence>
<protein>
    <submittedName>
        <fullName evidence="2">Uncharacterized protein</fullName>
    </submittedName>
</protein>
<dbReference type="EMBL" id="SJPI01000006">
    <property type="protein sequence ID" value="TWT47878.1"/>
    <property type="molecule type" value="Genomic_DNA"/>
</dbReference>
<name>A0A5C5WAW3_9BACT</name>
<sequence>MQYRYIVVDLADGGSWHLYGDKDRPRDKPYSTNELGVLPELLADGWTPVRETPIGTASIGILRHHARAYCLVLLSKDDNAE</sequence>
<comment type="caution">
    <text evidence="2">The sequence shown here is derived from an EMBL/GenBank/DDBJ whole genome shotgun (WGS) entry which is preliminary data.</text>
</comment>
<accession>A0A5C5WAW3</accession>
<reference evidence="2 3" key="1">
    <citation type="submission" date="2019-02" db="EMBL/GenBank/DDBJ databases">
        <title>Deep-cultivation of Planctomycetes and their phenomic and genomic characterization uncovers novel biology.</title>
        <authorList>
            <person name="Wiegand S."/>
            <person name="Jogler M."/>
            <person name="Boedeker C."/>
            <person name="Pinto D."/>
            <person name="Vollmers J."/>
            <person name="Rivas-Marin E."/>
            <person name="Kohn T."/>
            <person name="Peeters S.H."/>
            <person name="Heuer A."/>
            <person name="Rast P."/>
            <person name="Oberbeckmann S."/>
            <person name="Bunk B."/>
            <person name="Jeske O."/>
            <person name="Meyerdierks A."/>
            <person name="Storesund J.E."/>
            <person name="Kallscheuer N."/>
            <person name="Luecker S."/>
            <person name="Lage O.M."/>
            <person name="Pohl T."/>
            <person name="Merkel B.J."/>
            <person name="Hornburger P."/>
            <person name="Mueller R.-W."/>
            <person name="Bruemmer F."/>
            <person name="Labrenz M."/>
            <person name="Spormann A.M."/>
            <person name="Op Den Camp H."/>
            <person name="Overmann J."/>
            <person name="Amann R."/>
            <person name="Jetten M.S.M."/>
            <person name="Mascher T."/>
            <person name="Medema M.H."/>
            <person name="Devos D.P."/>
            <person name="Kaster A.-K."/>
            <person name="Ovreas L."/>
            <person name="Rohde M."/>
            <person name="Galperin M.Y."/>
            <person name="Jogler C."/>
        </authorList>
    </citation>
    <scope>NUCLEOTIDE SEQUENCE [LARGE SCALE GENOMIC DNA]</scope>
    <source>
        <strain evidence="2 3">Pla22</strain>
    </source>
</reference>
<keyword evidence="3" id="KW-1185">Reference proteome</keyword>
<organism evidence="2 3">
    <name type="scientific">Rubripirellula amarantea</name>
    <dbReference type="NCBI Taxonomy" id="2527999"/>
    <lineage>
        <taxon>Bacteria</taxon>
        <taxon>Pseudomonadati</taxon>
        <taxon>Planctomycetota</taxon>
        <taxon>Planctomycetia</taxon>
        <taxon>Pirellulales</taxon>
        <taxon>Pirellulaceae</taxon>
        <taxon>Rubripirellula</taxon>
    </lineage>
</organism>
<dbReference type="Proteomes" id="UP000316598">
    <property type="component" value="Unassembled WGS sequence"/>
</dbReference>
<evidence type="ECO:0000313" key="1">
    <source>
        <dbReference type="EMBL" id="TWT47878.1"/>
    </source>
</evidence>